<evidence type="ECO:0000256" key="7">
    <source>
        <dbReference type="ARBA" id="ARBA00023136"/>
    </source>
</evidence>
<evidence type="ECO:0000256" key="8">
    <source>
        <dbReference type="RuleBase" id="RU365092"/>
    </source>
</evidence>
<feature type="transmembrane region" description="Helical" evidence="8">
    <location>
        <begin position="37"/>
        <end position="57"/>
    </location>
</feature>
<gene>
    <name evidence="9" type="ORF">C8D89_10611</name>
</gene>
<feature type="transmembrane region" description="Helical" evidence="8">
    <location>
        <begin position="265"/>
        <end position="285"/>
    </location>
</feature>
<evidence type="ECO:0000313" key="10">
    <source>
        <dbReference type="Proteomes" id="UP000245639"/>
    </source>
</evidence>
<feature type="transmembrane region" description="Helical" evidence="8">
    <location>
        <begin position="6"/>
        <end position="25"/>
    </location>
</feature>
<feature type="transmembrane region" description="Helical" evidence="8">
    <location>
        <begin position="63"/>
        <end position="84"/>
    </location>
</feature>
<evidence type="ECO:0000313" key="9">
    <source>
        <dbReference type="EMBL" id="PVZ09356.1"/>
    </source>
</evidence>
<reference evidence="9 10" key="1">
    <citation type="submission" date="2018-04" db="EMBL/GenBank/DDBJ databases">
        <title>Genomic Encyclopedia of Type Strains, Phase IV (KMG-IV): sequencing the most valuable type-strain genomes for metagenomic binning, comparative biology and taxonomic classification.</title>
        <authorList>
            <person name="Goeker M."/>
        </authorList>
    </citation>
    <scope>NUCLEOTIDE SEQUENCE [LARGE SCALE GENOMIC DNA]</scope>
    <source>
        <strain evidence="9 10">DSM 45771</strain>
    </source>
</reference>
<feature type="transmembrane region" description="Helical" evidence="8">
    <location>
        <begin position="198"/>
        <end position="222"/>
    </location>
</feature>
<dbReference type="OrthoDB" id="9761056at2"/>
<evidence type="ECO:0000256" key="5">
    <source>
        <dbReference type="ARBA" id="ARBA00022692"/>
    </source>
</evidence>
<feature type="transmembrane region" description="Helical" evidence="8">
    <location>
        <begin position="406"/>
        <end position="423"/>
    </location>
</feature>
<protein>
    <recommendedName>
        <fullName evidence="8">L-lactate permease</fullName>
    </recommendedName>
</protein>
<dbReference type="GO" id="GO:0005886">
    <property type="term" value="C:plasma membrane"/>
    <property type="evidence" value="ECO:0007669"/>
    <property type="project" value="UniProtKB-SubCell"/>
</dbReference>
<dbReference type="InterPro" id="IPR003804">
    <property type="entry name" value="Lactate_perm"/>
</dbReference>
<evidence type="ECO:0000256" key="1">
    <source>
        <dbReference type="ARBA" id="ARBA00004651"/>
    </source>
</evidence>
<dbReference type="Proteomes" id="UP000245639">
    <property type="component" value="Unassembled WGS sequence"/>
</dbReference>
<feature type="transmembrane region" description="Helical" evidence="8">
    <location>
        <begin position="324"/>
        <end position="340"/>
    </location>
</feature>
<dbReference type="PANTHER" id="PTHR30003">
    <property type="entry name" value="L-LACTATE PERMEASE"/>
    <property type="match status" value="1"/>
</dbReference>
<feature type="transmembrane region" description="Helical" evidence="8">
    <location>
        <begin position="443"/>
        <end position="468"/>
    </location>
</feature>
<proteinExistence type="inferred from homology"/>
<keyword evidence="7 8" id="KW-0472">Membrane</keyword>
<dbReference type="AlphaFoldDB" id="A0A2U1FB14"/>
<sequence>MDNLGVLSLLALAPILVVGVLLVGLRWPAKWAMPVGFVTAALVGAFAWGMPGVTILAASIEGLIIALGLLFIIFGALLLLQTLTQSGALATIRAGFTSISPDRRVQAIIIGWLFGSFIEGASGFGTPAAVVAPLLLALGFPALGAVLVGMVIQSTPVSFGAAGTPVLTGVGEGLAGAPQTAARTAELGLTSEGYLAQIGLEIAALHAVAGTLIPLFMVCLLTRFFGENRSFADGLAVAPFALYSAFAMTIPYVAVAALLGPEFPALLGGLIGLALVMFTSSRGFLMPKQVWDFPPRERWLDRWIGNIEPDTTVASARMTYVRAWAPYVLVAVLLVLSRVIEPVKDGLQSVAVGPSDILGTGIDEQLEVLYSPGAVFLVVCLVTYALHRMSGRQIATSWSVSGRQLAGAAIALLFALPLVRILINSGPEYNTSGLESMPLTLAAGAAAVAGGTWPLFAPWIGALGAFIAGSNTVSNLTFSLFQFATAQNIGVDPETVVAAQAVGGAAGNMITVHNVVAASATVGLLGREGDVIRMTIIPMTYYCLVAGGLAFVVIYGVGFNLGTLVLLLVIASLAVAVVRGRRRRPSEQETFVR</sequence>
<dbReference type="EMBL" id="QEKW01000006">
    <property type="protein sequence ID" value="PVZ09356.1"/>
    <property type="molecule type" value="Genomic_DNA"/>
</dbReference>
<feature type="transmembrane region" description="Helical" evidence="8">
    <location>
        <begin position="368"/>
        <end position="386"/>
    </location>
</feature>
<dbReference type="GO" id="GO:0015295">
    <property type="term" value="F:solute:proton symporter activity"/>
    <property type="evidence" value="ECO:0007669"/>
    <property type="project" value="TreeGrafter"/>
</dbReference>
<comment type="caution">
    <text evidence="9">The sequence shown here is derived from an EMBL/GenBank/DDBJ whole genome shotgun (WGS) entry which is preliminary data.</text>
</comment>
<dbReference type="GO" id="GO:0015129">
    <property type="term" value="F:lactate transmembrane transporter activity"/>
    <property type="evidence" value="ECO:0007669"/>
    <property type="project" value="UniProtKB-UniRule"/>
</dbReference>
<evidence type="ECO:0000256" key="3">
    <source>
        <dbReference type="ARBA" id="ARBA00022448"/>
    </source>
</evidence>
<dbReference type="Pfam" id="PF02652">
    <property type="entry name" value="Lactate_perm"/>
    <property type="match status" value="1"/>
</dbReference>
<keyword evidence="10" id="KW-1185">Reference proteome</keyword>
<feature type="transmembrane region" description="Helical" evidence="8">
    <location>
        <begin position="105"/>
        <end position="124"/>
    </location>
</feature>
<dbReference type="RefSeq" id="WP_116708568.1">
    <property type="nucleotide sequence ID" value="NZ_QEKW01000006.1"/>
</dbReference>
<comment type="function">
    <text evidence="8">Uptake of L-lactate across the membrane. Can also transport D-lactate and glycolate.</text>
</comment>
<keyword evidence="5 8" id="KW-0812">Transmembrane</keyword>
<evidence type="ECO:0000256" key="6">
    <source>
        <dbReference type="ARBA" id="ARBA00022989"/>
    </source>
</evidence>
<keyword evidence="6 8" id="KW-1133">Transmembrane helix</keyword>
<feature type="transmembrane region" description="Helical" evidence="8">
    <location>
        <begin position="130"/>
        <end position="152"/>
    </location>
</feature>
<dbReference type="PANTHER" id="PTHR30003:SF0">
    <property type="entry name" value="GLYCOLATE PERMEASE GLCA-RELATED"/>
    <property type="match status" value="1"/>
</dbReference>
<name>A0A2U1FB14_9PSEU</name>
<evidence type="ECO:0000256" key="4">
    <source>
        <dbReference type="ARBA" id="ARBA00022475"/>
    </source>
</evidence>
<accession>A0A2U1FB14</accession>
<comment type="similarity">
    <text evidence="2 8">Belongs to the lactate permease family.</text>
</comment>
<keyword evidence="3 8" id="KW-0813">Transport</keyword>
<feature type="transmembrane region" description="Helical" evidence="8">
    <location>
        <begin position="536"/>
        <end position="555"/>
    </location>
</feature>
<evidence type="ECO:0000256" key="2">
    <source>
        <dbReference type="ARBA" id="ARBA00010100"/>
    </source>
</evidence>
<keyword evidence="4 8" id="KW-1003">Cell membrane</keyword>
<feature type="transmembrane region" description="Helical" evidence="8">
    <location>
        <begin position="234"/>
        <end position="259"/>
    </location>
</feature>
<comment type="subcellular location">
    <subcellularLocation>
        <location evidence="1 8">Cell membrane</location>
        <topology evidence="1 8">Multi-pass membrane protein</topology>
    </subcellularLocation>
</comment>
<feature type="transmembrane region" description="Helical" evidence="8">
    <location>
        <begin position="561"/>
        <end position="578"/>
    </location>
</feature>
<organism evidence="9 10">
    <name type="scientific">Actinomycetospora cinnamomea</name>
    <dbReference type="NCBI Taxonomy" id="663609"/>
    <lineage>
        <taxon>Bacteria</taxon>
        <taxon>Bacillati</taxon>
        <taxon>Actinomycetota</taxon>
        <taxon>Actinomycetes</taxon>
        <taxon>Pseudonocardiales</taxon>
        <taxon>Pseudonocardiaceae</taxon>
        <taxon>Actinomycetospora</taxon>
    </lineage>
</organism>